<organism evidence="2 3">
    <name type="scientific">Acinetobacter higginsii</name>
    <dbReference type="NCBI Taxonomy" id="70347"/>
    <lineage>
        <taxon>Bacteria</taxon>
        <taxon>Pseudomonadati</taxon>
        <taxon>Pseudomonadota</taxon>
        <taxon>Gammaproteobacteria</taxon>
        <taxon>Moraxellales</taxon>
        <taxon>Moraxellaceae</taxon>
        <taxon>Acinetobacter</taxon>
    </lineage>
</organism>
<dbReference type="Pfam" id="PF04383">
    <property type="entry name" value="KilA-N"/>
    <property type="match status" value="1"/>
</dbReference>
<dbReference type="InterPro" id="IPR017880">
    <property type="entry name" value="KilA_N"/>
</dbReference>
<proteinExistence type="predicted"/>
<feature type="domain" description="KilA-N" evidence="1">
    <location>
        <begin position="3"/>
        <end position="110"/>
    </location>
</feature>
<dbReference type="InterPro" id="IPR018874">
    <property type="entry name" value="Phage_Mx8_p63_C"/>
</dbReference>
<dbReference type="PATRIC" id="fig|1217700.3.peg.2478"/>
<keyword evidence="3" id="KW-1185">Reference proteome</keyword>
<dbReference type="InterPro" id="IPR018004">
    <property type="entry name" value="KilA/APSES_HTH"/>
</dbReference>
<dbReference type="GO" id="GO:0003677">
    <property type="term" value="F:DNA binding"/>
    <property type="evidence" value="ECO:0007669"/>
    <property type="project" value="InterPro"/>
</dbReference>
<evidence type="ECO:0000259" key="1">
    <source>
        <dbReference type="PROSITE" id="PS51301"/>
    </source>
</evidence>
<gene>
    <name evidence="2" type="ORF">F902_02555</name>
</gene>
<evidence type="ECO:0000313" key="2">
    <source>
        <dbReference type="EMBL" id="ENX58155.1"/>
    </source>
</evidence>
<dbReference type="Proteomes" id="UP000013084">
    <property type="component" value="Unassembled WGS sequence"/>
</dbReference>
<dbReference type="RefSeq" id="WP_005203861.1">
    <property type="nucleotide sequence ID" value="NZ_KB850072.1"/>
</dbReference>
<accession>N9T462</accession>
<protein>
    <recommendedName>
        <fullName evidence="1">KilA-N domain-containing protein</fullName>
    </recommendedName>
</protein>
<evidence type="ECO:0000313" key="3">
    <source>
        <dbReference type="Proteomes" id="UP000013084"/>
    </source>
</evidence>
<dbReference type="PROSITE" id="PS51301">
    <property type="entry name" value="KILA_N"/>
    <property type="match status" value="1"/>
</dbReference>
<sequence length="256" mass="29336">MTAIVKLKFEEFEQSFDSHGWFNATEAAKRYSKRPNDWLNLAETKEYIHALAEVMEIPITSKNGNCTNLIKTKRGKEDGGTWLHPKLAVPFTRWLDVRFGVWCDEQIDNLIRTKQAPIFIQDMVRLMILPKATVWEKRFPDSFYKALAKVTGTKFNNHIGGTPAIFGDLTNKWVYGVIMPKDVLIELRANKRDGEKMHQWLTNGGEKLLTDQINKVEAIANSSNDYADFISRCFQAFSAAKGQLRLILPQSKYCLS</sequence>
<dbReference type="Pfam" id="PF10546">
    <property type="entry name" value="P63C"/>
    <property type="match status" value="1"/>
</dbReference>
<dbReference type="EMBL" id="APRN01000036">
    <property type="protein sequence ID" value="ENX58155.1"/>
    <property type="molecule type" value="Genomic_DNA"/>
</dbReference>
<dbReference type="AlphaFoldDB" id="N9T462"/>
<dbReference type="SMART" id="SM01252">
    <property type="entry name" value="KilA-N"/>
    <property type="match status" value="1"/>
</dbReference>
<dbReference type="HOGENOM" id="CLU_079369_0_0_6"/>
<dbReference type="InterPro" id="IPR036887">
    <property type="entry name" value="HTH_APSES_sf"/>
</dbReference>
<comment type="caution">
    <text evidence="2">The sequence shown here is derived from an EMBL/GenBank/DDBJ whole genome shotgun (WGS) entry which is preliminary data.</text>
</comment>
<dbReference type="SUPFAM" id="SSF54616">
    <property type="entry name" value="DNA-binding domain of Mlu1-box binding protein MBP1"/>
    <property type="match status" value="1"/>
</dbReference>
<dbReference type="OrthoDB" id="6966367at2"/>
<name>N9T462_9GAMM</name>
<reference evidence="2 3" key="1">
    <citation type="submission" date="2013-02" db="EMBL/GenBank/DDBJ databases">
        <title>The Genome Sequence of Acinetobacter sp. CIP 70.18.</title>
        <authorList>
            <consortium name="The Broad Institute Genome Sequencing Platform"/>
            <consortium name="The Broad Institute Genome Sequencing Center for Infectious Disease"/>
            <person name="Cerqueira G."/>
            <person name="Feldgarden M."/>
            <person name="Courvalin P."/>
            <person name="Perichon B."/>
            <person name="Grillot-Courvalin C."/>
            <person name="Clermont D."/>
            <person name="Rocha E."/>
            <person name="Yoon E.-J."/>
            <person name="Nemec A."/>
            <person name="Walker B."/>
            <person name="Young S.K."/>
            <person name="Zeng Q."/>
            <person name="Gargeya S."/>
            <person name="Fitzgerald M."/>
            <person name="Haas B."/>
            <person name="Abouelleil A."/>
            <person name="Alvarado L."/>
            <person name="Arachchi H.M."/>
            <person name="Berlin A.M."/>
            <person name="Chapman S.B."/>
            <person name="Dewar J."/>
            <person name="Goldberg J."/>
            <person name="Griggs A."/>
            <person name="Gujja S."/>
            <person name="Hansen M."/>
            <person name="Howarth C."/>
            <person name="Imamovic A."/>
            <person name="Larimer J."/>
            <person name="McCowan C."/>
            <person name="Murphy C."/>
            <person name="Neiman D."/>
            <person name="Pearson M."/>
            <person name="Priest M."/>
            <person name="Roberts A."/>
            <person name="Saif S."/>
            <person name="Shea T."/>
            <person name="Sisk P."/>
            <person name="Sykes S."/>
            <person name="Wortman J."/>
            <person name="Nusbaum C."/>
            <person name="Birren B."/>
        </authorList>
    </citation>
    <scope>NUCLEOTIDE SEQUENCE [LARGE SCALE GENOMIC DNA]</scope>
    <source>
        <strain evidence="2 3">CIP 70.18</strain>
    </source>
</reference>